<evidence type="ECO:0000256" key="2">
    <source>
        <dbReference type="ARBA" id="ARBA00008639"/>
    </source>
</evidence>
<feature type="domain" description="Tryptophan synthase beta chain-like PALP" evidence="4">
    <location>
        <begin position="2"/>
        <end position="288"/>
    </location>
</feature>
<dbReference type="EMBL" id="JBGGTQ010000002">
    <property type="protein sequence ID" value="MEZ0491780.1"/>
    <property type="molecule type" value="Genomic_DNA"/>
</dbReference>
<keyword evidence="6" id="KW-1185">Reference proteome</keyword>
<comment type="caution">
    <text evidence="5">The sequence shown here is derived from an EMBL/GenBank/DDBJ whole genome shotgun (WGS) entry which is preliminary data.</text>
</comment>
<dbReference type="PIRSF" id="PIRSF006278">
    <property type="entry name" value="ACCD_DCysDesulf"/>
    <property type="match status" value="1"/>
</dbReference>
<proteinExistence type="inferred from homology"/>
<evidence type="ECO:0000259" key="4">
    <source>
        <dbReference type="Pfam" id="PF00291"/>
    </source>
</evidence>
<accession>A0ABV4HZD7</accession>
<dbReference type="Proteomes" id="UP001566476">
    <property type="component" value="Unassembled WGS sequence"/>
</dbReference>
<dbReference type="InterPro" id="IPR036052">
    <property type="entry name" value="TrpB-like_PALP_sf"/>
</dbReference>
<evidence type="ECO:0000256" key="3">
    <source>
        <dbReference type="ARBA" id="ARBA00022898"/>
    </source>
</evidence>
<name>A0ABV4HZD7_9ACTN</name>
<reference evidence="5 6" key="1">
    <citation type="submission" date="2024-07" db="EMBL/GenBank/DDBJ databases">
        <authorList>
            <person name="Thanompreechachai J."/>
            <person name="Duangmal K."/>
        </authorList>
    </citation>
    <scope>NUCLEOTIDE SEQUENCE [LARGE SCALE GENOMIC DNA]</scope>
    <source>
        <strain evidence="5 6">TBRC 1896</strain>
    </source>
</reference>
<dbReference type="Gene3D" id="3.40.50.1100">
    <property type="match status" value="2"/>
</dbReference>
<keyword evidence="3" id="KW-0663">Pyridoxal phosphate</keyword>
<sequence length="304" mass="30621">MEPAPRLAAALGLGADDLVIKRDDLIGLGGGGNKVRKLEHTLGAVLRSGARAVVTSGAPQSNHARLTAAAAARLGLQVVLVLEGEPPEEFGGNLLLDGLFGARIVWAGPVGPDDLADRVEDETHALREQGTATEVIPFGGSSVVGARGYVEAGVELLEQVPDLATVVVAVGSGGTMAGLVHALGTERVLGVDTGAVQDAQTRVHDLAVGLAREEGSPGPGPLRIRHEEVGAGYAVLTAAVHQAMSLVARTEGVVLDPVYTGRAAAGLVAAVAAGEIAAGRRTVLLHSGGLPGLFGHPDAGSLLV</sequence>
<organism evidence="5 6">
    <name type="scientific">Kineococcus mangrovi</name>
    <dbReference type="NCBI Taxonomy" id="1660183"/>
    <lineage>
        <taxon>Bacteria</taxon>
        <taxon>Bacillati</taxon>
        <taxon>Actinomycetota</taxon>
        <taxon>Actinomycetes</taxon>
        <taxon>Kineosporiales</taxon>
        <taxon>Kineosporiaceae</taxon>
        <taxon>Kineococcus</taxon>
    </lineage>
</organism>
<dbReference type="RefSeq" id="WP_370717808.1">
    <property type="nucleotide sequence ID" value="NZ_JBGGTQ010000002.1"/>
</dbReference>
<comment type="similarity">
    <text evidence="2">Belongs to the ACC deaminase/D-cysteine desulfhydrase family.</text>
</comment>
<dbReference type="Pfam" id="PF00291">
    <property type="entry name" value="PALP"/>
    <property type="match status" value="1"/>
</dbReference>
<comment type="cofactor">
    <cofactor evidence="1">
        <name>pyridoxal 5'-phosphate</name>
        <dbReference type="ChEBI" id="CHEBI:597326"/>
    </cofactor>
</comment>
<evidence type="ECO:0000313" key="5">
    <source>
        <dbReference type="EMBL" id="MEZ0491780.1"/>
    </source>
</evidence>
<dbReference type="InterPro" id="IPR027278">
    <property type="entry name" value="ACCD_DCysDesulf"/>
</dbReference>
<dbReference type="SUPFAM" id="SSF53686">
    <property type="entry name" value="Tryptophan synthase beta subunit-like PLP-dependent enzymes"/>
    <property type="match status" value="1"/>
</dbReference>
<evidence type="ECO:0000256" key="1">
    <source>
        <dbReference type="ARBA" id="ARBA00001933"/>
    </source>
</evidence>
<dbReference type="PANTHER" id="PTHR43780:SF2">
    <property type="entry name" value="1-AMINOCYCLOPROPANE-1-CARBOXYLATE DEAMINASE-RELATED"/>
    <property type="match status" value="1"/>
</dbReference>
<protein>
    <submittedName>
        <fullName evidence="5">Pyridoxal-phosphate dependent enzyme</fullName>
    </submittedName>
</protein>
<evidence type="ECO:0000313" key="6">
    <source>
        <dbReference type="Proteomes" id="UP001566476"/>
    </source>
</evidence>
<dbReference type="InterPro" id="IPR001926">
    <property type="entry name" value="TrpB-like_PALP"/>
</dbReference>
<dbReference type="PANTHER" id="PTHR43780">
    <property type="entry name" value="1-AMINOCYCLOPROPANE-1-CARBOXYLATE DEAMINASE-RELATED"/>
    <property type="match status" value="1"/>
</dbReference>
<gene>
    <name evidence="5" type="ORF">AB2L28_05960</name>
</gene>